<dbReference type="AlphaFoldDB" id="W9DQ85"/>
<dbReference type="EMBL" id="AZAJ01000001">
    <property type="protein sequence ID" value="ETA67553.1"/>
    <property type="molecule type" value="Genomic_DNA"/>
</dbReference>
<gene>
    <name evidence="1" type="ORF">MettiDRAFT_0980</name>
</gene>
<evidence type="ECO:0000313" key="2">
    <source>
        <dbReference type="Proteomes" id="UP000019483"/>
    </source>
</evidence>
<dbReference type="STRING" id="1090322.MettiDRAFT_0980"/>
<comment type="caution">
    <text evidence="1">The sequence shown here is derived from an EMBL/GenBank/DDBJ whole genome shotgun (WGS) entry which is preliminary data.</text>
</comment>
<sequence length="182" mass="19912">MSDPTLIADIAANLPGTITVLQEMENPYDSNNELYDDFESGWYSGYVSMSFATMYMGGEATKSIKTSEQFGQATAGLATKIDKVKEFMKVSRKIDSFAVFLVDDSGSLGLLDFPEVFGKISSDAKKFKVKESLETLQQNGVSDDAIRAYLSDVSDISDIERSGKFTTDLINNANENSFKGLA</sequence>
<proteinExistence type="predicted"/>
<reference evidence="1 2" key="1">
    <citation type="submission" date="2013-08" db="EMBL/GenBank/DDBJ databases">
        <authorList>
            <consortium name="DOE Joint Genome Institute"/>
            <person name="Eisen J."/>
            <person name="Huntemann M."/>
            <person name="Han J."/>
            <person name="Chen A."/>
            <person name="Kyrpides N."/>
            <person name="Mavromatis K."/>
            <person name="Markowitz V."/>
            <person name="Palaniappan K."/>
            <person name="Ivanova N."/>
            <person name="Schaumberg A."/>
            <person name="Pati A."/>
            <person name="Liolios K."/>
            <person name="Nordberg H.P."/>
            <person name="Cantor M.N."/>
            <person name="Hua S.X."/>
            <person name="Woyke T."/>
        </authorList>
    </citation>
    <scope>NUCLEOTIDE SEQUENCE [LARGE SCALE GENOMIC DNA]</scope>
    <source>
        <strain evidence="1 2">DSM 2278</strain>
    </source>
</reference>
<dbReference type="RefSeq" id="WP_023844689.1">
    <property type="nucleotide sequence ID" value="NZ_AZAJ01000001.1"/>
</dbReference>
<evidence type="ECO:0000313" key="1">
    <source>
        <dbReference type="EMBL" id="ETA67553.1"/>
    </source>
</evidence>
<organism evidence="1 2">
    <name type="scientific">Methanolobus tindarius DSM 2278</name>
    <dbReference type="NCBI Taxonomy" id="1090322"/>
    <lineage>
        <taxon>Archaea</taxon>
        <taxon>Methanobacteriati</taxon>
        <taxon>Methanobacteriota</taxon>
        <taxon>Stenosarchaea group</taxon>
        <taxon>Methanomicrobia</taxon>
        <taxon>Methanosarcinales</taxon>
        <taxon>Methanosarcinaceae</taxon>
        <taxon>Methanolobus</taxon>
    </lineage>
</organism>
<protein>
    <submittedName>
        <fullName evidence="1">Uncharacterized protein</fullName>
    </submittedName>
</protein>
<keyword evidence="2" id="KW-1185">Reference proteome</keyword>
<dbReference type="Proteomes" id="UP000019483">
    <property type="component" value="Unassembled WGS sequence"/>
</dbReference>
<accession>W9DQ85</accession>
<name>W9DQ85_METTI</name>